<dbReference type="Proteomes" id="UP001596405">
    <property type="component" value="Unassembled WGS sequence"/>
</dbReference>
<accession>A0ABW2DGY9</accession>
<reference evidence="3" key="1">
    <citation type="journal article" date="2019" name="Int. J. Syst. Evol. Microbiol.">
        <title>The Global Catalogue of Microorganisms (GCM) 10K type strain sequencing project: providing services to taxonomists for standard genome sequencing and annotation.</title>
        <authorList>
            <consortium name="The Broad Institute Genomics Platform"/>
            <consortium name="The Broad Institute Genome Sequencing Center for Infectious Disease"/>
            <person name="Wu L."/>
            <person name="Ma J."/>
        </authorList>
    </citation>
    <scope>NUCLEOTIDE SEQUENCE [LARGE SCALE GENOMIC DNA]</scope>
    <source>
        <strain evidence="3">CGMCC 4.7393</strain>
    </source>
</reference>
<evidence type="ECO:0000313" key="2">
    <source>
        <dbReference type="EMBL" id="MFC6996285.1"/>
    </source>
</evidence>
<name>A0ABW2DGY9_9BACT</name>
<evidence type="ECO:0000256" key="1">
    <source>
        <dbReference type="SAM" id="SignalP"/>
    </source>
</evidence>
<gene>
    <name evidence="2" type="ORF">ACFQHR_01555</name>
</gene>
<evidence type="ECO:0000313" key="3">
    <source>
        <dbReference type="Proteomes" id="UP001596405"/>
    </source>
</evidence>
<dbReference type="EMBL" id="JBHSYQ010000003">
    <property type="protein sequence ID" value="MFC6996285.1"/>
    <property type="molecule type" value="Genomic_DNA"/>
</dbReference>
<comment type="caution">
    <text evidence="2">The sequence shown here is derived from an EMBL/GenBank/DDBJ whole genome shotgun (WGS) entry which is preliminary data.</text>
</comment>
<sequence length="246" mass="27550">MRLFKNILLPIAAIVFSLTSCSVPDMRVNENFKAEASAMPVQGRSAMRLSMGKEKGFGFGAYQVEDVKRGWTRSSDNGQENLLRVSEAYQRYSFGVIDTVTRKTLFVQAAAMLNTTAVEAAGWSFNLDKQREFLQVAFRSAESGEWRLSLADPGNYMQRTNFEGSLKNKEYEIEVLPLYKWEGKSLPSDKPLGYEFSRGGQVLATVQTVNSGKVWLRNSLSPDLQMVLASASASLLLYNQLDQENQ</sequence>
<dbReference type="PROSITE" id="PS51257">
    <property type="entry name" value="PROKAR_LIPOPROTEIN"/>
    <property type="match status" value="1"/>
</dbReference>
<keyword evidence="3" id="KW-1185">Reference proteome</keyword>
<evidence type="ECO:0008006" key="4">
    <source>
        <dbReference type="Google" id="ProtNLM"/>
    </source>
</evidence>
<organism evidence="2 3">
    <name type="scientific">Rufibacter roseus</name>
    <dbReference type="NCBI Taxonomy" id="1567108"/>
    <lineage>
        <taxon>Bacteria</taxon>
        <taxon>Pseudomonadati</taxon>
        <taxon>Bacteroidota</taxon>
        <taxon>Cytophagia</taxon>
        <taxon>Cytophagales</taxon>
        <taxon>Hymenobacteraceae</taxon>
        <taxon>Rufibacter</taxon>
    </lineage>
</organism>
<feature type="signal peptide" evidence="1">
    <location>
        <begin position="1"/>
        <end position="22"/>
    </location>
</feature>
<protein>
    <recommendedName>
        <fullName evidence="4">Lipoprotein</fullName>
    </recommendedName>
</protein>
<proteinExistence type="predicted"/>
<keyword evidence="1" id="KW-0732">Signal</keyword>
<feature type="chain" id="PRO_5046911522" description="Lipoprotein" evidence="1">
    <location>
        <begin position="23"/>
        <end position="246"/>
    </location>
</feature>
<dbReference type="RefSeq" id="WP_066619968.1">
    <property type="nucleotide sequence ID" value="NZ_JBHSYQ010000003.1"/>
</dbReference>